<keyword evidence="3" id="KW-1185">Reference proteome</keyword>
<evidence type="ECO:0000313" key="3">
    <source>
        <dbReference type="Proteomes" id="UP001143463"/>
    </source>
</evidence>
<reference evidence="2" key="1">
    <citation type="journal article" date="2014" name="Int. J. Syst. Evol. Microbiol.">
        <title>Complete genome sequence of Corynebacterium casei LMG S-19264T (=DSM 44701T), isolated from a smear-ripened cheese.</title>
        <authorList>
            <consortium name="US DOE Joint Genome Institute (JGI-PGF)"/>
            <person name="Walter F."/>
            <person name="Albersmeier A."/>
            <person name="Kalinowski J."/>
            <person name="Ruckert C."/>
        </authorList>
    </citation>
    <scope>NUCLEOTIDE SEQUENCE</scope>
    <source>
        <strain evidence="2">VKM Ac-1069</strain>
    </source>
</reference>
<sequence>MRIDTNILGAVRMPDAGAAGPAATSRRYGRQDYADAFGDFVDLAKVADEVGFDTFWYTEHHFQHEGYEVVPNQVLLGLYSAAVTRRLNFGQMFNIVPQWNPLRLAEDFAAADILTGGRMRFGVGRGTVPREMQTLGAKIESGDNGLDADAEQANREHFAEAMAAIRAAFTQERFSHQGTHFQFPPAGIPDRGGFVQDLALVPNVTREVEIYQACTSPRTVDYVAEHGHIGVYTRQSAARLEKAWALHAELTAKHGRPTEVGEEQMLVLHVNVAPTHEEAVALARPGHDELTKLLSPYGRFATYDPPAGMDSTPFDYAPTLEESMRQRIYVVGDFDEVAEQIAEYRDRLGLRRLSVAMDALGLTPEQQQDQLRMFAAEVAPRLGIAMSADGQQALEAESAVA</sequence>
<protein>
    <recommendedName>
        <fullName evidence="1">Luciferase-like domain-containing protein</fullName>
    </recommendedName>
</protein>
<dbReference type="AlphaFoldDB" id="A0A9W6L8J2"/>
<dbReference type="GO" id="GO:0005829">
    <property type="term" value="C:cytosol"/>
    <property type="evidence" value="ECO:0007669"/>
    <property type="project" value="TreeGrafter"/>
</dbReference>
<name>A0A9W6L8J2_9PSEU</name>
<feature type="domain" description="Luciferase-like" evidence="1">
    <location>
        <begin position="31"/>
        <end position="347"/>
    </location>
</feature>
<dbReference type="InterPro" id="IPR011251">
    <property type="entry name" value="Luciferase-like_dom"/>
</dbReference>
<reference evidence="2" key="2">
    <citation type="submission" date="2023-01" db="EMBL/GenBank/DDBJ databases">
        <authorList>
            <person name="Sun Q."/>
            <person name="Evtushenko L."/>
        </authorList>
    </citation>
    <scope>NUCLEOTIDE SEQUENCE</scope>
    <source>
        <strain evidence="2">VKM Ac-1069</strain>
    </source>
</reference>
<dbReference type="InterPro" id="IPR050766">
    <property type="entry name" value="Bact_Lucif_Oxidored"/>
</dbReference>
<dbReference type="Proteomes" id="UP001143463">
    <property type="component" value="Unassembled WGS sequence"/>
</dbReference>
<dbReference type="Gene3D" id="3.20.20.30">
    <property type="entry name" value="Luciferase-like domain"/>
    <property type="match status" value="1"/>
</dbReference>
<gene>
    <name evidence="2" type="ORF">GCM10017577_61110</name>
</gene>
<dbReference type="GO" id="GO:0016705">
    <property type="term" value="F:oxidoreductase activity, acting on paired donors, with incorporation or reduction of molecular oxygen"/>
    <property type="evidence" value="ECO:0007669"/>
    <property type="project" value="InterPro"/>
</dbReference>
<accession>A0A9W6L8J2</accession>
<comment type="caution">
    <text evidence="2">The sequence shown here is derived from an EMBL/GenBank/DDBJ whole genome shotgun (WGS) entry which is preliminary data.</text>
</comment>
<dbReference type="EMBL" id="BSFQ01000039">
    <property type="protein sequence ID" value="GLL14962.1"/>
    <property type="molecule type" value="Genomic_DNA"/>
</dbReference>
<dbReference type="InterPro" id="IPR036661">
    <property type="entry name" value="Luciferase-like_sf"/>
</dbReference>
<organism evidence="2 3">
    <name type="scientific">Pseudonocardia halophobica</name>
    <dbReference type="NCBI Taxonomy" id="29401"/>
    <lineage>
        <taxon>Bacteria</taxon>
        <taxon>Bacillati</taxon>
        <taxon>Actinomycetota</taxon>
        <taxon>Actinomycetes</taxon>
        <taxon>Pseudonocardiales</taxon>
        <taxon>Pseudonocardiaceae</taxon>
        <taxon>Pseudonocardia</taxon>
    </lineage>
</organism>
<evidence type="ECO:0000313" key="2">
    <source>
        <dbReference type="EMBL" id="GLL14962.1"/>
    </source>
</evidence>
<dbReference type="PANTHER" id="PTHR30137">
    <property type="entry name" value="LUCIFERASE-LIKE MONOOXYGENASE"/>
    <property type="match status" value="1"/>
</dbReference>
<dbReference type="RefSeq" id="WP_051738083.1">
    <property type="nucleotide sequence ID" value="NZ_BAAAUZ010000012.1"/>
</dbReference>
<dbReference type="Pfam" id="PF00296">
    <property type="entry name" value="Bac_luciferase"/>
    <property type="match status" value="1"/>
</dbReference>
<dbReference type="PANTHER" id="PTHR30137:SF6">
    <property type="entry name" value="LUCIFERASE-LIKE MONOOXYGENASE"/>
    <property type="match status" value="1"/>
</dbReference>
<dbReference type="SUPFAM" id="SSF51679">
    <property type="entry name" value="Bacterial luciferase-like"/>
    <property type="match status" value="1"/>
</dbReference>
<proteinExistence type="predicted"/>
<evidence type="ECO:0000259" key="1">
    <source>
        <dbReference type="Pfam" id="PF00296"/>
    </source>
</evidence>